<evidence type="ECO:0000256" key="1">
    <source>
        <dbReference type="ARBA" id="ARBA00004123"/>
    </source>
</evidence>
<keyword evidence="2" id="KW-0539">Nucleus</keyword>
<evidence type="ECO:0000256" key="2">
    <source>
        <dbReference type="ARBA" id="ARBA00023242"/>
    </source>
</evidence>
<dbReference type="PANTHER" id="PTHR46297:SF2">
    <property type="entry name" value="TUDOR DOMAIN-CONTAINING PROTEIN"/>
    <property type="match status" value="1"/>
</dbReference>
<dbReference type="PROSITE" id="PS50304">
    <property type="entry name" value="TUDOR"/>
    <property type="match status" value="1"/>
</dbReference>
<evidence type="ECO:0000313" key="6">
    <source>
        <dbReference type="Proteomes" id="UP000612746"/>
    </source>
</evidence>
<name>A0A8H7U811_9FUNG</name>
<protein>
    <recommendedName>
        <fullName evidence="4">Tudor domain-containing protein</fullName>
    </recommendedName>
</protein>
<dbReference type="Proteomes" id="UP000612746">
    <property type="component" value="Unassembled WGS sequence"/>
</dbReference>
<dbReference type="CDD" id="cd21182">
    <property type="entry name" value="Tudor_SMN_SPF30-like"/>
    <property type="match status" value="1"/>
</dbReference>
<reference evidence="5" key="1">
    <citation type="submission" date="2020-12" db="EMBL/GenBank/DDBJ databases">
        <title>Metabolic potential, ecology and presence of endohyphal bacteria is reflected in genomic diversity of Mucoromycotina.</title>
        <authorList>
            <person name="Muszewska A."/>
            <person name="Okrasinska A."/>
            <person name="Steczkiewicz K."/>
            <person name="Drgas O."/>
            <person name="Orlowska M."/>
            <person name="Perlinska-Lenart U."/>
            <person name="Aleksandrzak-Piekarczyk T."/>
            <person name="Szatraj K."/>
            <person name="Zielenkiewicz U."/>
            <person name="Pilsyk S."/>
            <person name="Malc E."/>
            <person name="Mieczkowski P."/>
            <person name="Kruszewska J.S."/>
            <person name="Biernat P."/>
            <person name="Pawlowska J."/>
        </authorList>
    </citation>
    <scope>NUCLEOTIDE SEQUENCE</scope>
    <source>
        <strain evidence="5">WA0000051536</strain>
    </source>
</reference>
<feature type="region of interest" description="Disordered" evidence="3">
    <location>
        <begin position="199"/>
        <end position="241"/>
    </location>
</feature>
<accession>A0A8H7U811</accession>
<dbReference type="InterPro" id="IPR002999">
    <property type="entry name" value="Tudor"/>
</dbReference>
<feature type="region of interest" description="Disordered" evidence="3">
    <location>
        <begin position="48"/>
        <end position="78"/>
    </location>
</feature>
<dbReference type="AlphaFoldDB" id="A0A8H7U811"/>
<feature type="compositionally biased region" description="Basic and acidic residues" evidence="3">
    <location>
        <begin position="63"/>
        <end position="73"/>
    </location>
</feature>
<proteinExistence type="predicted"/>
<comment type="caution">
    <text evidence="5">The sequence shown here is derived from an EMBL/GenBank/DDBJ whole genome shotgun (WGS) entry which is preliminary data.</text>
</comment>
<dbReference type="EMBL" id="JAEPRA010000015">
    <property type="protein sequence ID" value="KAG2175176.1"/>
    <property type="molecule type" value="Genomic_DNA"/>
</dbReference>
<dbReference type="Gene3D" id="2.30.30.140">
    <property type="match status" value="1"/>
</dbReference>
<gene>
    <name evidence="5" type="ORF">INT44_007664</name>
</gene>
<dbReference type="OrthoDB" id="79171at2759"/>
<keyword evidence="6" id="KW-1185">Reference proteome</keyword>
<dbReference type="SUPFAM" id="SSF63748">
    <property type="entry name" value="Tudor/PWWP/MBT"/>
    <property type="match status" value="1"/>
</dbReference>
<feature type="domain" description="Tudor" evidence="4">
    <location>
        <begin position="84"/>
        <end position="144"/>
    </location>
</feature>
<sequence length="241" mass="26531">MSAEEIAGYRYQLEQIEASLESDPQNSELLKLKNDLIELISLTTQFENVQSPARSAEATPTKTQEKPKEDESPSTKTSTTLFQQYSVGQEVMAKYQADGKYYKAKISNVGGSGVVYSIIFAGYQDVEIVKAEDIKPIDNKNKNKRPAGHVEGGDGTKKQPQAKKPKKPAAVEVKKNAWLNFATKAEKKKKTSAIPINKKSIFKTPDNPEGKVGVIGSGRGMTGFQQRGKHQYSSNSNVDEE</sequence>
<feature type="compositionally biased region" description="Polar residues" evidence="3">
    <location>
        <begin position="231"/>
        <end position="241"/>
    </location>
</feature>
<dbReference type="GO" id="GO:0005634">
    <property type="term" value="C:nucleus"/>
    <property type="evidence" value="ECO:0007669"/>
    <property type="project" value="UniProtKB-SubCell"/>
</dbReference>
<evidence type="ECO:0000256" key="3">
    <source>
        <dbReference type="SAM" id="MobiDB-lite"/>
    </source>
</evidence>
<evidence type="ECO:0000259" key="4">
    <source>
        <dbReference type="PROSITE" id="PS50304"/>
    </source>
</evidence>
<dbReference type="PANTHER" id="PTHR46297">
    <property type="entry name" value="ZINC FINGER CCCH-TYPE WITH G PATCH DOMAIN-CONTAINING PROTEIN"/>
    <property type="match status" value="1"/>
</dbReference>
<evidence type="ECO:0000313" key="5">
    <source>
        <dbReference type="EMBL" id="KAG2175176.1"/>
    </source>
</evidence>
<dbReference type="SMART" id="SM00333">
    <property type="entry name" value="TUDOR"/>
    <property type="match status" value="1"/>
</dbReference>
<comment type="subcellular location">
    <subcellularLocation>
        <location evidence="1">Nucleus</location>
    </subcellularLocation>
</comment>
<organism evidence="5 6">
    <name type="scientific">Umbelopsis vinacea</name>
    <dbReference type="NCBI Taxonomy" id="44442"/>
    <lineage>
        <taxon>Eukaryota</taxon>
        <taxon>Fungi</taxon>
        <taxon>Fungi incertae sedis</taxon>
        <taxon>Mucoromycota</taxon>
        <taxon>Mucoromycotina</taxon>
        <taxon>Umbelopsidomycetes</taxon>
        <taxon>Umbelopsidales</taxon>
        <taxon>Umbelopsidaceae</taxon>
        <taxon>Umbelopsis</taxon>
    </lineage>
</organism>
<feature type="region of interest" description="Disordered" evidence="3">
    <location>
        <begin position="137"/>
        <end position="170"/>
    </location>
</feature>
<feature type="compositionally biased region" description="Polar residues" evidence="3">
    <location>
        <begin position="48"/>
        <end position="62"/>
    </location>
</feature>